<evidence type="ECO:0000313" key="1">
    <source>
        <dbReference type="EMBL" id="TDU83136.1"/>
    </source>
</evidence>
<dbReference type="AlphaFoldDB" id="A0A4R7SWW6"/>
<keyword evidence="2" id="KW-1185">Reference proteome</keyword>
<sequence>MDIGEFATDVRRRVQEARQALLVAESESDFYAVDVRTGELNSLLRMAAENDVTIEPAPADRQSTKG</sequence>
<dbReference type="Proteomes" id="UP000295151">
    <property type="component" value="Unassembled WGS sequence"/>
</dbReference>
<gene>
    <name evidence="1" type="ORF">EV138_5595</name>
</gene>
<dbReference type="OrthoDB" id="3482738at2"/>
<comment type="caution">
    <text evidence="1">The sequence shown here is derived from an EMBL/GenBank/DDBJ whole genome shotgun (WGS) entry which is preliminary data.</text>
</comment>
<dbReference type="EMBL" id="SOCE01000002">
    <property type="protein sequence ID" value="TDU83136.1"/>
    <property type="molecule type" value="Genomic_DNA"/>
</dbReference>
<name>A0A4R7SWW6_9ACTN</name>
<dbReference type="RefSeq" id="WP_133982181.1">
    <property type="nucleotide sequence ID" value="NZ_SOCE01000002.1"/>
</dbReference>
<reference evidence="1 2" key="1">
    <citation type="submission" date="2019-03" db="EMBL/GenBank/DDBJ databases">
        <title>Genomic Encyclopedia of Type Strains, Phase III (KMG-III): the genomes of soil and plant-associated and newly described type strains.</title>
        <authorList>
            <person name="Whitman W."/>
        </authorList>
    </citation>
    <scope>NUCLEOTIDE SEQUENCE [LARGE SCALE GENOMIC DNA]</scope>
    <source>
        <strain evidence="1 2">VKM Ac-2575</strain>
    </source>
</reference>
<proteinExistence type="predicted"/>
<organism evidence="1 2">
    <name type="scientific">Kribbella voronezhensis</name>
    <dbReference type="NCBI Taxonomy" id="2512212"/>
    <lineage>
        <taxon>Bacteria</taxon>
        <taxon>Bacillati</taxon>
        <taxon>Actinomycetota</taxon>
        <taxon>Actinomycetes</taxon>
        <taxon>Propionibacteriales</taxon>
        <taxon>Kribbellaceae</taxon>
        <taxon>Kribbella</taxon>
    </lineage>
</organism>
<protein>
    <submittedName>
        <fullName evidence="1">Uncharacterized protein</fullName>
    </submittedName>
</protein>
<evidence type="ECO:0000313" key="2">
    <source>
        <dbReference type="Proteomes" id="UP000295151"/>
    </source>
</evidence>
<accession>A0A4R7SWW6</accession>